<reference evidence="4 5" key="1">
    <citation type="submission" date="2024-04" db="EMBL/GenBank/DDBJ databases">
        <title>Tritrichomonas musculus Genome.</title>
        <authorList>
            <person name="Alves-Ferreira E."/>
            <person name="Grigg M."/>
            <person name="Lorenzi H."/>
            <person name="Galac M."/>
        </authorList>
    </citation>
    <scope>NUCLEOTIDE SEQUENCE [LARGE SCALE GENOMIC DNA]</scope>
    <source>
        <strain evidence="4 5">EAF2021</strain>
    </source>
</reference>
<dbReference type="InterPro" id="IPR002110">
    <property type="entry name" value="Ankyrin_rpt"/>
</dbReference>
<keyword evidence="2 3" id="KW-0040">ANK repeat</keyword>
<proteinExistence type="predicted"/>
<evidence type="ECO:0000256" key="2">
    <source>
        <dbReference type="ARBA" id="ARBA00023043"/>
    </source>
</evidence>
<dbReference type="PROSITE" id="PS50088">
    <property type="entry name" value="ANK_REPEAT"/>
    <property type="match status" value="1"/>
</dbReference>
<dbReference type="Proteomes" id="UP001470230">
    <property type="component" value="Unassembled WGS sequence"/>
</dbReference>
<feature type="repeat" description="ANK" evidence="3">
    <location>
        <begin position="781"/>
        <end position="804"/>
    </location>
</feature>
<dbReference type="Pfam" id="PF00023">
    <property type="entry name" value="Ank"/>
    <property type="match status" value="1"/>
</dbReference>
<dbReference type="PANTHER" id="PTHR24198">
    <property type="entry name" value="ANKYRIN REPEAT AND PROTEIN KINASE DOMAIN-CONTAINING PROTEIN"/>
    <property type="match status" value="1"/>
</dbReference>
<organism evidence="4 5">
    <name type="scientific">Tritrichomonas musculus</name>
    <dbReference type="NCBI Taxonomy" id="1915356"/>
    <lineage>
        <taxon>Eukaryota</taxon>
        <taxon>Metamonada</taxon>
        <taxon>Parabasalia</taxon>
        <taxon>Tritrichomonadida</taxon>
        <taxon>Tritrichomonadidae</taxon>
        <taxon>Tritrichomonas</taxon>
    </lineage>
</organism>
<dbReference type="PANTHER" id="PTHR24198:SF165">
    <property type="entry name" value="ANKYRIN REPEAT-CONTAINING PROTEIN-RELATED"/>
    <property type="match status" value="1"/>
</dbReference>
<evidence type="ECO:0000256" key="3">
    <source>
        <dbReference type="PROSITE-ProRule" id="PRU00023"/>
    </source>
</evidence>
<dbReference type="EMBL" id="JAPFFF010000001">
    <property type="protein sequence ID" value="KAK8899206.1"/>
    <property type="molecule type" value="Genomic_DNA"/>
</dbReference>
<dbReference type="Pfam" id="PF12796">
    <property type="entry name" value="Ank_2"/>
    <property type="match status" value="3"/>
</dbReference>
<accession>A0ABR2L881</accession>
<name>A0ABR2L881_9EUKA</name>
<evidence type="ECO:0000313" key="4">
    <source>
        <dbReference type="EMBL" id="KAK8899206.1"/>
    </source>
</evidence>
<keyword evidence="5" id="KW-1185">Reference proteome</keyword>
<dbReference type="SUPFAM" id="SSF48403">
    <property type="entry name" value="Ankyrin repeat"/>
    <property type="match status" value="3"/>
</dbReference>
<dbReference type="SMART" id="SM00248">
    <property type="entry name" value="ANK"/>
    <property type="match status" value="12"/>
</dbReference>
<evidence type="ECO:0000256" key="1">
    <source>
        <dbReference type="ARBA" id="ARBA00022737"/>
    </source>
</evidence>
<evidence type="ECO:0008006" key="6">
    <source>
        <dbReference type="Google" id="ProtNLM"/>
    </source>
</evidence>
<keyword evidence="1" id="KW-0677">Repeat</keyword>
<dbReference type="Gene3D" id="1.25.40.20">
    <property type="entry name" value="Ankyrin repeat-containing domain"/>
    <property type="match status" value="3"/>
</dbReference>
<comment type="caution">
    <text evidence="4">The sequence shown here is derived from an EMBL/GenBank/DDBJ whole genome shotgun (WGS) entry which is preliminary data.</text>
</comment>
<dbReference type="PROSITE" id="PS50297">
    <property type="entry name" value="ANK_REP_REGION"/>
    <property type="match status" value="1"/>
</dbReference>
<gene>
    <name evidence="4" type="ORF">M9Y10_001510</name>
</gene>
<sequence>MSTSFSEYLDNIKNIQEKILIFIENENDKEENYQNLLQLIDDDQILCSPSKTKLILMMISKILDNHYRLPNFFNKIELILLFLNDSMTTKFSNNDYFTMFSNNKRILLFLLKEGIIKIDINIFNNLIENEKSFYNKTSPNLKYFLPEIKFFINKQKDSIIKKENNEKLFFEDKEKTNFVNINELREHINQVYQAIVNDEYEEKRNRGENDDYLCQIIRQDSIEEFITEYKKRGFSLEMEIPASFFETNSFLLKNRPTLIEYASFFGSSQIFRFLIQNEVELTSSLWLYAIHSDNSEMISILEEKCPKPESFKESWIEAIKCHHNSMANYLENNYSIETCYKFFSFFNISILANNNVNREVILYYSCKYDYFDLCKILLNTTKVNINCFKSTWIDEIETINISTRTVNYEIKRRLISEKTPFAVACQNSNIDIINLLLLDNKIDINLPNFYFDERKAIQIKIPLYLAVENNKSDVVKILLLRPEIDINFHRISEKVSQTSLCKAVELQNIEIIKLLLSHPEIDVNLPEESENKSQTALYLAVELQNIEIIKLLLSHPKINVNKECNALFDYLLSQQIPFSLAVGLGRPDIVELFLENCDIDFKKKSLFSLLKSSLFGSEKKTLLYFAIENENLEVVKVLLKNEDIDINELNDIYRNTKGIFYYDTERSGRSIDYILYKCKKAALHIAVQKKLFKYVELLLSNPRTDVNILCESFKEYWSSGSTDYEADFNDVDFYYINPKDDIEMSSAALHMAVDNNDTEIVKLLLSHPNIDVNILSKSKNVSETALHRAVYKGNEEIIELLLSHPKIDVNIPTKDSKSYTNGNKTALHIAYQKEKTKIIKLLLQRNDINVDALDNNQKKPSDYCFRY</sequence>
<evidence type="ECO:0000313" key="5">
    <source>
        <dbReference type="Proteomes" id="UP001470230"/>
    </source>
</evidence>
<dbReference type="InterPro" id="IPR036770">
    <property type="entry name" value="Ankyrin_rpt-contain_sf"/>
</dbReference>
<protein>
    <recommendedName>
        <fullName evidence="6">DUF3447 domain-containing protein</fullName>
    </recommendedName>
</protein>